<dbReference type="SUPFAM" id="SSF51419">
    <property type="entry name" value="PLP-binding barrel"/>
    <property type="match status" value="1"/>
</dbReference>
<evidence type="ECO:0000256" key="3">
    <source>
        <dbReference type="ARBA" id="ARBA00007880"/>
    </source>
</evidence>
<comment type="caution">
    <text evidence="11">The sequence shown here is derived from an EMBL/GenBank/DDBJ whole genome shotgun (WGS) entry which is preliminary data.</text>
</comment>
<protein>
    <recommendedName>
        <fullName evidence="4 7">Alanine racemase</fullName>
        <ecNumber evidence="4 7">5.1.1.1</ecNumber>
    </recommendedName>
</protein>
<comment type="similarity">
    <text evidence="3 7">Belongs to the alanine racemase family.</text>
</comment>
<dbReference type="SMART" id="SM01005">
    <property type="entry name" value="Ala_racemase_C"/>
    <property type="match status" value="1"/>
</dbReference>
<keyword evidence="5 7" id="KW-0663">Pyridoxal phosphate</keyword>
<dbReference type="GO" id="GO:0005829">
    <property type="term" value="C:cytosol"/>
    <property type="evidence" value="ECO:0007669"/>
    <property type="project" value="TreeGrafter"/>
</dbReference>
<dbReference type="InterPro" id="IPR001608">
    <property type="entry name" value="Ala_racemase_N"/>
</dbReference>
<comment type="pathway">
    <text evidence="7">Amino-acid biosynthesis; D-alanine biosynthesis; D-alanine from L-alanine: step 1/1.</text>
</comment>
<feature type="binding site" evidence="7 9">
    <location>
        <position position="144"/>
    </location>
    <ligand>
        <name>substrate</name>
    </ligand>
</feature>
<dbReference type="OrthoDB" id="9813814at2"/>
<feature type="binding site" evidence="7 9">
    <location>
        <position position="314"/>
    </location>
    <ligand>
        <name>substrate</name>
    </ligand>
</feature>
<reference evidence="12" key="1">
    <citation type="journal article" date="2014" name="FEMS Microbiol. Lett.">
        <title>Draft Genomic DNA Sequence of the Facultatively Methylotrophic Bacterium Acidomonas methanolica type strain MB58.</title>
        <authorList>
            <person name="Higashiura N."/>
            <person name="Hadano H."/>
            <person name="Hirakawa H."/>
            <person name="Matsutani M."/>
            <person name="Takabe S."/>
            <person name="Matsushita K."/>
            <person name="Azuma Y."/>
        </authorList>
    </citation>
    <scope>NUCLEOTIDE SEQUENCE [LARGE SCALE GENOMIC DNA]</scope>
    <source>
        <strain evidence="12">MB58</strain>
    </source>
</reference>
<keyword evidence="6 7" id="KW-0413">Isomerase</keyword>
<accession>A0A023D912</accession>
<comment type="function">
    <text evidence="7">Catalyzes the interconversion of L-alanine and D-alanine. May also act on other amino acids.</text>
</comment>
<dbReference type="EMBL" id="BAND01000110">
    <property type="protein sequence ID" value="GAJ30185.1"/>
    <property type="molecule type" value="Genomic_DNA"/>
</dbReference>
<feature type="active site" description="Proton acceptor; specific for D-alanine" evidence="7">
    <location>
        <position position="45"/>
    </location>
</feature>
<proteinExistence type="inferred from homology"/>
<feature type="active site" description="Proton acceptor; specific for L-alanine" evidence="7">
    <location>
        <position position="263"/>
    </location>
</feature>
<dbReference type="GO" id="GO:0030170">
    <property type="term" value="F:pyridoxal phosphate binding"/>
    <property type="evidence" value="ECO:0007669"/>
    <property type="project" value="UniProtKB-UniRule"/>
</dbReference>
<sequence length="375" mass="39142">MISPVRDIGNGAGGRLRVDLGALAGNYARLRAEVAPGVGVGAAVKADAYGLGVARIAPVLHKAGCRSFFVATLDEALALRALLPPDATVFLLNGLFPGAAREVAEAGVIPVLNSLDQAKDWAREAAARGRALPCAVQIDSGMSRFGMNEADLVALAPECGAFDIRLVMSHLACADTPGHPQNAAQLAAFRRLRTMLPPAPASLAASSGIFLGPDYHFDLVRPGYALYGGNPTPDAPNPMTPVVSLYLRLVQERRIAAGTSVGYGAHFVAARPSRIGTVAAGYADGLLRASGGRAVAVLPDRPGIVLPVIGRISMDCLALDLTDLGETDLPPGTVFEFIGPHLPLDDAAARLDTIGYEVLTSLGHRYQRDYIESIA</sequence>
<dbReference type="PANTHER" id="PTHR30511:SF0">
    <property type="entry name" value="ALANINE RACEMASE, CATABOLIC-RELATED"/>
    <property type="match status" value="1"/>
</dbReference>
<evidence type="ECO:0000256" key="6">
    <source>
        <dbReference type="ARBA" id="ARBA00023235"/>
    </source>
</evidence>
<feature type="modified residue" description="N6-(pyridoxal phosphate)lysine" evidence="7 8">
    <location>
        <position position="45"/>
    </location>
</feature>
<keyword evidence="12" id="KW-1185">Reference proteome</keyword>
<evidence type="ECO:0000256" key="7">
    <source>
        <dbReference type="HAMAP-Rule" id="MF_01201"/>
    </source>
</evidence>
<dbReference type="GO" id="GO:0030632">
    <property type="term" value="P:D-alanine biosynthetic process"/>
    <property type="evidence" value="ECO:0007669"/>
    <property type="project" value="UniProtKB-UniRule"/>
</dbReference>
<evidence type="ECO:0000256" key="9">
    <source>
        <dbReference type="PIRSR" id="PIRSR600821-52"/>
    </source>
</evidence>
<dbReference type="Pfam" id="PF01168">
    <property type="entry name" value="Ala_racemase_N"/>
    <property type="match status" value="1"/>
</dbReference>
<dbReference type="PRINTS" id="PR00992">
    <property type="entry name" value="ALARACEMASE"/>
</dbReference>
<feature type="domain" description="Alanine racemase C-terminal" evidence="10">
    <location>
        <begin position="242"/>
        <end position="371"/>
    </location>
</feature>
<evidence type="ECO:0000256" key="4">
    <source>
        <dbReference type="ARBA" id="ARBA00013089"/>
    </source>
</evidence>
<dbReference type="AlphaFoldDB" id="A0A023D912"/>
<dbReference type="Gene3D" id="3.20.20.10">
    <property type="entry name" value="Alanine racemase"/>
    <property type="match status" value="1"/>
</dbReference>
<reference evidence="11 12" key="2">
    <citation type="journal article" date="2014" name="FEMS Microbiol. Lett.">
        <title>Draft genomic DNA sequence of the facultatively methylotrophic bacterium Acidomonas methanolica type strain MB58.</title>
        <authorList>
            <person name="Higashiura N."/>
            <person name="Hadano H."/>
            <person name="Hirakawa H."/>
            <person name="Matsutani M."/>
            <person name="Takabe S."/>
            <person name="Matsushita K."/>
            <person name="Azuma Y."/>
        </authorList>
    </citation>
    <scope>NUCLEOTIDE SEQUENCE [LARGE SCALE GENOMIC DNA]</scope>
    <source>
        <strain evidence="11 12">MB58</strain>
    </source>
</reference>
<dbReference type="HAMAP" id="MF_01201">
    <property type="entry name" value="Ala_racemase"/>
    <property type="match status" value="1"/>
</dbReference>
<dbReference type="PANTHER" id="PTHR30511">
    <property type="entry name" value="ALANINE RACEMASE"/>
    <property type="match status" value="1"/>
</dbReference>
<dbReference type="InterPro" id="IPR029066">
    <property type="entry name" value="PLP-binding_barrel"/>
</dbReference>
<evidence type="ECO:0000256" key="2">
    <source>
        <dbReference type="ARBA" id="ARBA00001933"/>
    </source>
</evidence>
<evidence type="ECO:0000313" key="12">
    <source>
        <dbReference type="Proteomes" id="UP000019760"/>
    </source>
</evidence>
<comment type="catalytic activity">
    <reaction evidence="1 7">
        <text>L-alanine = D-alanine</text>
        <dbReference type="Rhea" id="RHEA:20249"/>
        <dbReference type="ChEBI" id="CHEBI:57416"/>
        <dbReference type="ChEBI" id="CHEBI:57972"/>
        <dbReference type="EC" id="5.1.1.1"/>
    </reaction>
</comment>
<comment type="cofactor">
    <cofactor evidence="2 7 8">
        <name>pyridoxal 5'-phosphate</name>
        <dbReference type="ChEBI" id="CHEBI:597326"/>
    </cofactor>
</comment>
<dbReference type="InterPro" id="IPR011079">
    <property type="entry name" value="Ala_racemase_C"/>
</dbReference>
<dbReference type="InterPro" id="IPR020622">
    <property type="entry name" value="Ala_racemase_pyridoxalP-BS"/>
</dbReference>
<dbReference type="Proteomes" id="UP000019760">
    <property type="component" value="Unassembled WGS sequence"/>
</dbReference>
<dbReference type="RefSeq" id="WP_042060914.1">
    <property type="nucleotide sequence ID" value="NZ_BAND01000110.1"/>
</dbReference>
<dbReference type="InterPro" id="IPR000821">
    <property type="entry name" value="Ala_racemase"/>
</dbReference>
<dbReference type="PROSITE" id="PS00395">
    <property type="entry name" value="ALANINE_RACEMASE"/>
    <property type="match status" value="1"/>
</dbReference>
<dbReference type="CDD" id="cd00430">
    <property type="entry name" value="PLPDE_III_AR"/>
    <property type="match status" value="1"/>
</dbReference>
<dbReference type="UniPathway" id="UPA00042">
    <property type="reaction ID" value="UER00497"/>
</dbReference>
<dbReference type="EC" id="5.1.1.1" evidence="4 7"/>
<evidence type="ECO:0000313" key="11">
    <source>
        <dbReference type="EMBL" id="GAJ30185.1"/>
    </source>
</evidence>
<evidence type="ECO:0000256" key="8">
    <source>
        <dbReference type="PIRSR" id="PIRSR600821-50"/>
    </source>
</evidence>
<evidence type="ECO:0000259" key="10">
    <source>
        <dbReference type="SMART" id="SM01005"/>
    </source>
</evidence>
<gene>
    <name evidence="11" type="ORF">Amme_111_010</name>
</gene>
<dbReference type="NCBIfam" id="TIGR00492">
    <property type="entry name" value="alr"/>
    <property type="match status" value="1"/>
</dbReference>
<dbReference type="InterPro" id="IPR009006">
    <property type="entry name" value="Ala_racemase/Decarboxylase_C"/>
</dbReference>
<dbReference type="SUPFAM" id="SSF50621">
    <property type="entry name" value="Alanine racemase C-terminal domain-like"/>
    <property type="match status" value="1"/>
</dbReference>
<evidence type="ECO:0000256" key="1">
    <source>
        <dbReference type="ARBA" id="ARBA00000316"/>
    </source>
</evidence>
<dbReference type="Gene3D" id="2.40.37.10">
    <property type="entry name" value="Lyase, Ornithine Decarboxylase, Chain A, domain 1"/>
    <property type="match status" value="1"/>
</dbReference>
<dbReference type="Pfam" id="PF00842">
    <property type="entry name" value="Ala_racemase_C"/>
    <property type="match status" value="1"/>
</dbReference>
<organism evidence="11 12">
    <name type="scientific">Acidomonas methanolica NBRC 104435</name>
    <dbReference type="NCBI Taxonomy" id="1231351"/>
    <lineage>
        <taxon>Bacteria</taxon>
        <taxon>Pseudomonadati</taxon>
        <taxon>Pseudomonadota</taxon>
        <taxon>Alphaproteobacteria</taxon>
        <taxon>Acetobacterales</taxon>
        <taxon>Acetobacteraceae</taxon>
        <taxon>Acidomonas</taxon>
    </lineage>
</organism>
<evidence type="ECO:0000256" key="5">
    <source>
        <dbReference type="ARBA" id="ARBA00022898"/>
    </source>
</evidence>
<dbReference type="GO" id="GO:0008784">
    <property type="term" value="F:alanine racemase activity"/>
    <property type="evidence" value="ECO:0007669"/>
    <property type="project" value="UniProtKB-UniRule"/>
</dbReference>
<name>A0A023D912_ACIMT</name>